<keyword evidence="1" id="KW-0812">Transmembrane</keyword>
<proteinExistence type="predicted"/>
<accession>A0AAE1SN97</accession>
<comment type="caution">
    <text evidence="2">The sequence shown here is derived from an EMBL/GenBank/DDBJ whole genome shotgun (WGS) entry which is preliminary data.</text>
</comment>
<keyword evidence="3" id="KW-1185">Reference proteome</keyword>
<evidence type="ECO:0000313" key="3">
    <source>
        <dbReference type="Proteomes" id="UP001291623"/>
    </source>
</evidence>
<gene>
    <name evidence="2" type="ORF">RND71_008213</name>
</gene>
<protein>
    <submittedName>
        <fullName evidence="2">Uncharacterized protein</fullName>
    </submittedName>
</protein>
<dbReference type="Proteomes" id="UP001291623">
    <property type="component" value="Unassembled WGS sequence"/>
</dbReference>
<reference evidence="2" key="1">
    <citation type="submission" date="2023-12" db="EMBL/GenBank/DDBJ databases">
        <title>Genome assembly of Anisodus tanguticus.</title>
        <authorList>
            <person name="Wang Y.-J."/>
        </authorList>
    </citation>
    <scope>NUCLEOTIDE SEQUENCE</scope>
    <source>
        <strain evidence="2">KB-2021</strain>
        <tissue evidence="2">Leaf</tissue>
    </source>
</reference>
<keyword evidence="1" id="KW-1133">Transmembrane helix</keyword>
<evidence type="ECO:0000256" key="1">
    <source>
        <dbReference type="SAM" id="Phobius"/>
    </source>
</evidence>
<keyword evidence="1" id="KW-0472">Membrane</keyword>
<dbReference type="AlphaFoldDB" id="A0AAE1SN97"/>
<organism evidence="2 3">
    <name type="scientific">Anisodus tanguticus</name>
    <dbReference type="NCBI Taxonomy" id="243964"/>
    <lineage>
        <taxon>Eukaryota</taxon>
        <taxon>Viridiplantae</taxon>
        <taxon>Streptophyta</taxon>
        <taxon>Embryophyta</taxon>
        <taxon>Tracheophyta</taxon>
        <taxon>Spermatophyta</taxon>
        <taxon>Magnoliopsida</taxon>
        <taxon>eudicotyledons</taxon>
        <taxon>Gunneridae</taxon>
        <taxon>Pentapetalae</taxon>
        <taxon>asterids</taxon>
        <taxon>lamiids</taxon>
        <taxon>Solanales</taxon>
        <taxon>Solanaceae</taxon>
        <taxon>Solanoideae</taxon>
        <taxon>Hyoscyameae</taxon>
        <taxon>Anisodus</taxon>
    </lineage>
</organism>
<evidence type="ECO:0000313" key="2">
    <source>
        <dbReference type="EMBL" id="KAK4372829.1"/>
    </source>
</evidence>
<dbReference type="EMBL" id="JAVYJV010000004">
    <property type="protein sequence ID" value="KAK4372829.1"/>
    <property type="molecule type" value="Genomic_DNA"/>
</dbReference>
<name>A0AAE1SN97_9SOLA</name>
<feature type="transmembrane region" description="Helical" evidence="1">
    <location>
        <begin position="82"/>
        <end position="101"/>
    </location>
</feature>
<sequence>MKSWSEEWQNLPSPYEDAFHLAPNSDKQKNGHKFLRLFLDDYANKIEKESEANSLDIIENDKIDWVRKMEYRKIEAMDRKILGLKELICHVLIIMYSVYMLENRQHASGPCSDVLYIQYPIGDEFKGEI</sequence>